<evidence type="ECO:0000313" key="3">
    <source>
        <dbReference type="Proteomes" id="UP001478862"/>
    </source>
</evidence>
<evidence type="ECO:0000259" key="1">
    <source>
        <dbReference type="SMART" id="SM00287"/>
    </source>
</evidence>
<name>A0ABV1MP36_9BACI</name>
<accession>A0ABV1MP36</accession>
<evidence type="ECO:0000313" key="2">
    <source>
        <dbReference type="EMBL" id="MEQ6354241.1"/>
    </source>
</evidence>
<feature type="domain" description="SH3b" evidence="1">
    <location>
        <begin position="289"/>
        <end position="353"/>
    </location>
</feature>
<dbReference type="Gene3D" id="3.40.50.1820">
    <property type="entry name" value="alpha/beta hydrolase"/>
    <property type="match status" value="1"/>
</dbReference>
<dbReference type="Proteomes" id="UP001478862">
    <property type="component" value="Unassembled WGS sequence"/>
</dbReference>
<dbReference type="Gene3D" id="2.30.30.40">
    <property type="entry name" value="SH3 Domains"/>
    <property type="match status" value="1"/>
</dbReference>
<dbReference type="Pfam" id="PF08239">
    <property type="entry name" value="SH3_3"/>
    <property type="match status" value="1"/>
</dbReference>
<protein>
    <submittedName>
        <fullName evidence="2">SH3 domain-containing protein</fullName>
    </submittedName>
</protein>
<dbReference type="RefSeq" id="WP_349658973.1">
    <property type="nucleotide sequence ID" value="NZ_JBEGDG010000003.1"/>
</dbReference>
<dbReference type="Pfam" id="PF26363">
    <property type="entry name" value="Phospholipase-like"/>
    <property type="match status" value="1"/>
</dbReference>
<reference evidence="2 3" key="1">
    <citation type="submission" date="2024-06" db="EMBL/GenBank/DDBJ databases">
        <title>Lysinibacillus zambalefons sp. nov., a Novel Firmicute Isolated from the Poon Bato Zambales Hyperalkaline Spring.</title>
        <authorList>
            <person name="Aja J.A."/>
            <person name="Lazaro J.E.H."/>
            <person name="Llorin L.D."/>
            <person name="Lim K.R."/>
            <person name="Teodosio J."/>
            <person name="Dalisay D.S."/>
        </authorList>
    </citation>
    <scope>NUCLEOTIDE SEQUENCE [LARGE SCALE GENOMIC DNA]</scope>
    <source>
        <strain evidence="2 3">M3</strain>
    </source>
</reference>
<dbReference type="SMART" id="SM00287">
    <property type="entry name" value="SH3b"/>
    <property type="match status" value="1"/>
</dbReference>
<dbReference type="EMBL" id="JBEGDG010000003">
    <property type="protein sequence ID" value="MEQ6354241.1"/>
    <property type="molecule type" value="Genomic_DNA"/>
</dbReference>
<gene>
    <name evidence="2" type="ORF">ABNX05_06385</name>
</gene>
<dbReference type="SUPFAM" id="SSF53474">
    <property type="entry name" value="alpha/beta-Hydrolases"/>
    <property type="match status" value="1"/>
</dbReference>
<dbReference type="InterPro" id="IPR003646">
    <property type="entry name" value="SH3-like_bac-type"/>
</dbReference>
<proteinExistence type="predicted"/>
<organism evidence="2 3">
    <name type="scientific">Lysinibacillus zambalensis</name>
    <dbReference type="NCBI Taxonomy" id="3160866"/>
    <lineage>
        <taxon>Bacteria</taxon>
        <taxon>Bacillati</taxon>
        <taxon>Bacillota</taxon>
        <taxon>Bacilli</taxon>
        <taxon>Bacillales</taxon>
        <taxon>Bacillaceae</taxon>
        <taxon>Lysinibacillus</taxon>
    </lineage>
</organism>
<keyword evidence="3" id="KW-1185">Reference proteome</keyword>
<dbReference type="InterPro" id="IPR029058">
    <property type="entry name" value="AB_hydrolase_fold"/>
</dbReference>
<comment type="caution">
    <text evidence="2">The sequence shown here is derived from an EMBL/GenBank/DDBJ whole genome shotgun (WGS) entry which is preliminary data.</text>
</comment>
<sequence>MKRNFLFFLIITTFLSIIFSGVNPQAAKAATVPNLSPKNLTKEETRALFFSTLVYSDLSKFEKRTKLVDMKFDALKAKSDPLQNFKDEWKKIQKEHYYPSMKVSEFIEYADLEKWILDDYESDDITGFFGAVFKNTKTEEYVIAFRGTSDSGDISKDLSGITSELYNTQMDNARKLFEQVNPKYKVTATGHSLGGFLATSITLEKGIPSVVFNAPSPDEYSNIDNANRKLVKTFSINLDPIGKYNSPKKNSKTNIYYDKKDNQPSTSVGGYHDLSNFYQYADKPLYDVATGVISTNLKEVEVLGGPGTNFAKLGSLKNGTKITTYSHDIYGYSLFNYEGKEGYVSNQYIKNFSDFELSEAKKIVDGLIGMQDKIRLGDIYYFTKTQIIDILSPGFTPEYINKYMKEDMMPLENKYIFRGTDNIAANPNTIFIDSWVENEYVKKPTVEYYRFKGSEYLLISQYRKPFDSMVSSHNGFYDNLYLIKESPNSNWKAYDMKHPKK</sequence>